<comment type="caution">
    <text evidence="1">The sequence shown here is derived from an EMBL/GenBank/DDBJ whole genome shotgun (WGS) entry which is preliminary data.</text>
</comment>
<evidence type="ECO:0000313" key="1">
    <source>
        <dbReference type="EMBL" id="KAL0132543.1"/>
    </source>
</evidence>
<sequence>MPFKVVFAKTGLRSAANVTSPAAESEVRVRAVSPLPHPCSSSSLFLGYPVCRFCMRNAASRDRAPACNGRICSAGQI</sequence>
<proteinExistence type="predicted"/>
<accession>A0AAW2GZG1</accession>
<dbReference type="EMBL" id="JADYXP020000001">
    <property type="protein sequence ID" value="KAL0132543.1"/>
    <property type="molecule type" value="Genomic_DNA"/>
</dbReference>
<protein>
    <submittedName>
        <fullName evidence="1">Uncharacterized protein</fullName>
    </submittedName>
</protein>
<dbReference type="Proteomes" id="UP001430953">
    <property type="component" value="Unassembled WGS sequence"/>
</dbReference>
<organism evidence="1 2">
    <name type="scientific">Cardiocondyla obscurior</name>
    <dbReference type="NCBI Taxonomy" id="286306"/>
    <lineage>
        <taxon>Eukaryota</taxon>
        <taxon>Metazoa</taxon>
        <taxon>Ecdysozoa</taxon>
        <taxon>Arthropoda</taxon>
        <taxon>Hexapoda</taxon>
        <taxon>Insecta</taxon>
        <taxon>Pterygota</taxon>
        <taxon>Neoptera</taxon>
        <taxon>Endopterygota</taxon>
        <taxon>Hymenoptera</taxon>
        <taxon>Apocrita</taxon>
        <taxon>Aculeata</taxon>
        <taxon>Formicoidea</taxon>
        <taxon>Formicidae</taxon>
        <taxon>Myrmicinae</taxon>
        <taxon>Cardiocondyla</taxon>
    </lineage>
</organism>
<reference evidence="1 2" key="1">
    <citation type="submission" date="2023-03" db="EMBL/GenBank/DDBJ databases">
        <title>High recombination rates correlate with genetic variation in Cardiocondyla obscurior ants.</title>
        <authorList>
            <person name="Errbii M."/>
        </authorList>
    </citation>
    <scope>NUCLEOTIDE SEQUENCE [LARGE SCALE GENOMIC DNA]</scope>
    <source>
        <strain evidence="1">Alpha-2009</strain>
        <tissue evidence="1">Whole body</tissue>
    </source>
</reference>
<keyword evidence="2" id="KW-1185">Reference proteome</keyword>
<evidence type="ECO:0000313" key="2">
    <source>
        <dbReference type="Proteomes" id="UP001430953"/>
    </source>
</evidence>
<gene>
    <name evidence="1" type="ORF">PUN28_000357</name>
</gene>
<name>A0AAW2GZG1_9HYME</name>
<dbReference type="AlphaFoldDB" id="A0AAW2GZG1"/>